<keyword evidence="2" id="KW-1185">Reference proteome</keyword>
<gene>
    <name evidence="1" type="ORF">IHE45_20G005100</name>
</gene>
<comment type="caution">
    <text evidence="1">The sequence shown here is derived from an EMBL/GenBank/DDBJ whole genome shotgun (WGS) entry which is preliminary data.</text>
</comment>
<dbReference type="Proteomes" id="UP000827976">
    <property type="component" value="Chromosome 20"/>
</dbReference>
<reference evidence="2" key="1">
    <citation type="journal article" date="2022" name="Nat. Commun.">
        <title>Chromosome evolution and the genetic basis of agronomically important traits in greater yam.</title>
        <authorList>
            <person name="Bredeson J.V."/>
            <person name="Lyons J.B."/>
            <person name="Oniyinde I.O."/>
            <person name="Okereke N.R."/>
            <person name="Kolade O."/>
            <person name="Nnabue I."/>
            <person name="Nwadili C.O."/>
            <person name="Hribova E."/>
            <person name="Parker M."/>
            <person name="Nwogha J."/>
            <person name="Shu S."/>
            <person name="Carlson J."/>
            <person name="Kariba R."/>
            <person name="Muthemba S."/>
            <person name="Knop K."/>
            <person name="Barton G.J."/>
            <person name="Sherwood A.V."/>
            <person name="Lopez-Montes A."/>
            <person name="Asiedu R."/>
            <person name="Jamnadass R."/>
            <person name="Muchugi A."/>
            <person name="Goodstein D."/>
            <person name="Egesi C.N."/>
            <person name="Featherston J."/>
            <person name="Asfaw A."/>
            <person name="Simpson G.G."/>
            <person name="Dolezel J."/>
            <person name="Hendre P.S."/>
            <person name="Van Deynze A."/>
            <person name="Kumar P.L."/>
            <person name="Obidiegwu J.E."/>
            <person name="Bhattacharjee R."/>
            <person name="Rokhsar D.S."/>
        </authorList>
    </citation>
    <scope>NUCLEOTIDE SEQUENCE [LARGE SCALE GENOMIC DNA]</scope>
    <source>
        <strain evidence="2">cv. TDa95/00328</strain>
    </source>
</reference>
<dbReference type="EMBL" id="CM037030">
    <property type="protein sequence ID" value="KAH7650683.1"/>
    <property type="molecule type" value="Genomic_DNA"/>
</dbReference>
<protein>
    <submittedName>
        <fullName evidence="1">Ribonuclease H-like protein</fullName>
    </submittedName>
</protein>
<proteinExistence type="predicted"/>
<sequence length="279" mass="32608">MTKEHRKETVLEKKGGNGNGLNSAGSSERRNDDDNGLIKAKNEFDPVMKEHIRCIKHDEIHSHYLRHNIQNELMNFVKVIRFQTQQIRDALLKLVEVNEDPKTKNQIKGLISFSKNYREEGFANVMVSTNEIAFEMNIESEFRDKLGNDILSLQSRFEQFILYEDTFGFLFNGKKLKSLDNENLKNEIMQVEYNTLIDISNQIKRLNYFPNEYIAYRIVLMAPITTALAERSFSKLKLIKSYLRSSMSQERLNGLSLLSIEKEMLEEIYYKNLINNFAS</sequence>
<accession>A0ACB7TQ92</accession>
<organism evidence="1 2">
    <name type="scientific">Dioscorea alata</name>
    <name type="common">Purple yam</name>
    <dbReference type="NCBI Taxonomy" id="55571"/>
    <lineage>
        <taxon>Eukaryota</taxon>
        <taxon>Viridiplantae</taxon>
        <taxon>Streptophyta</taxon>
        <taxon>Embryophyta</taxon>
        <taxon>Tracheophyta</taxon>
        <taxon>Spermatophyta</taxon>
        <taxon>Magnoliopsida</taxon>
        <taxon>Liliopsida</taxon>
        <taxon>Dioscoreales</taxon>
        <taxon>Dioscoreaceae</taxon>
        <taxon>Dioscorea</taxon>
    </lineage>
</organism>
<evidence type="ECO:0000313" key="1">
    <source>
        <dbReference type="EMBL" id="KAH7650683.1"/>
    </source>
</evidence>
<evidence type="ECO:0000313" key="2">
    <source>
        <dbReference type="Proteomes" id="UP000827976"/>
    </source>
</evidence>
<name>A0ACB7TQ92_DIOAL</name>